<evidence type="ECO:0008006" key="3">
    <source>
        <dbReference type="Google" id="ProtNLM"/>
    </source>
</evidence>
<sequence length="403" mass="46536">MKSFFIFVFLLLLVRNGNAQNIIIKGKLVDADRLDPIVNASIKIGTTETFSNKLGVFSIQIYSDNLVANGIDVDAPGFQKFHLSKVNDSSFLYLTLLPLKSTYSDNVSVTFGGKDIIRRAFENLSKNYSIEPFNQSAVQFTQLHIDENSYILNNIAQLKFYNAGYTKKKPDFQTQILQSKQMLKDFPIEMKENDDALSWQPIGGTFELFAKSDAVLNSVDFLDTTKWKNYSYKLLSKKIWKGHSVYPVRFTTIDSTKSGREGIILIDSATYAVVKINMYYNWGSRREMAKQNKGSDFFHQSEVQYFFNGKTWQLESTHSEGYQIRPHKETIHRFDFLMDAINYPETYKSVEKIPFFNRVFSYTKAASFGYSGTEESWKPILDYVRSVDFKIQYPWLNLALFGF</sequence>
<protein>
    <recommendedName>
        <fullName evidence="3">Carboxypeptidase-like regulatory domain-containing protein</fullName>
    </recommendedName>
</protein>
<dbReference type="EMBL" id="QFOI01000019">
    <property type="protein sequence ID" value="PZP51868.1"/>
    <property type="molecule type" value="Genomic_DNA"/>
</dbReference>
<name>A0A2W5F8Y3_9SPHI</name>
<evidence type="ECO:0000313" key="2">
    <source>
        <dbReference type="Proteomes" id="UP000249645"/>
    </source>
</evidence>
<reference evidence="1 2" key="1">
    <citation type="submission" date="2017-11" db="EMBL/GenBank/DDBJ databases">
        <title>Infants hospitalized years apart are colonized by the same room-sourced microbial strains.</title>
        <authorList>
            <person name="Brooks B."/>
            <person name="Olm M.R."/>
            <person name="Firek B.A."/>
            <person name="Baker R."/>
            <person name="Thomas B.C."/>
            <person name="Morowitz M.J."/>
            <person name="Banfield J.F."/>
        </authorList>
    </citation>
    <scope>NUCLEOTIDE SEQUENCE [LARGE SCALE GENOMIC DNA]</scope>
    <source>
        <strain evidence="1">S2_009_000_R2_76</strain>
    </source>
</reference>
<evidence type="ECO:0000313" key="1">
    <source>
        <dbReference type="EMBL" id="PZP51868.1"/>
    </source>
</evidence>
<organism evidence="1 2">
    <name type="scientific">Pseudopedobacter saltans</name>
    <dbReference type="NCBI Taxonomy" id="151895"/>
    <lineage>
        <taxon>Bacteria</taxon>
        <taxon>Pseudomonadati</taxon>
        <taxon>Bacteroidota</taxon>
        <taxon>Sphingobacteriia</taxon>
        <taxon>Sphingobacteriales</taxon>
        <taxon>Sphingobacteriaceae</taxon>
        <taxon>Pseudopedobacter</taxon>
    </lineage>
</organism>
<proteinExistence type="predicted"/>
<gene>
    <name evidence="1" type="ORF">DI598_02185</name>
</gene>
<dbReference type="AlphaFoldDB" id="A0A2W5F8Y3"/>
<accession>A0A2W5F8Y3</accession>
<dbReference type="Proteomes" id="UP000249645">
    <property type="component" value="Unassembled WGS sequence"/>
</dbReference>
<comment type="caution">
    <text evidence="1">The sequence shown here is derived from an EMBL/GenBank/DDBJ whole genome shotgun (WGS) entry which is preliminary data.</text>
</comment>